<protein>
    <submittedName>
        <fullName evidence="2">Uncharacterized protein</fullName>
    </submittedName>
</protein>
<sequence length="149" mass="16968">MLKRTLKNKTKHKTNNTQKKSKKSKRVKEMDSVWGKNKPLEEWWRQLASGNKVVLVERNGGHKMHTMPTGKMAVRKAYNAFDDDPDIVAVLSSNMSQDAYEVHLYPKAKGNTVEHVIKHYKKYFKSAGPTPPDLVAKGIPMQKKVLLPA</sequence>
<dbReference type="EMBL" id="MN740634">
    <property type="protein sequence ID" value="QHU36327.1"/>
    <property type="molecule type" value="Genomic_DNA"/>
</dbReference>
<dbReference type="AlphaFoldDB" id="A0A6C0M062"/>
<feature type="compositionally biased region" description="Basic residues" evidence="1">
    <location>
        <begin position="1"/>
        <end position="26"/>
    </location>
</feature>
<proteinExistence type="predicted"/>
<accession>A0A6C0M062</accession>
<reference evidence="2" key="1">
    <citation type="journal article" date="2020" name="Nature">
        <title>Giant virus diversity and host interactions through global metagenomics.</title>
        <authorList>
            <person name="Schulz F."/>
            <person name="Roux S."/>
            <person name="Paez-Espino D."/>
            <person name="Jungbluth S."/>
            <person name="Walsh D.A."/>
            <person name="Denef V.J."/>
            <person name="McMahon K.D."/>
            <person name="Konstantinidis K.T."/>
            <person name="Eloe-Fadrosh E.A."/>
            <person name="Kyrpides N.C."/>
            <person name="Woyke T."/>
        </authorList>
    </citation>
    <scope>NUCLEOTIDE SEQUENCE</scope>
    <source>
        <strain evidence="2">GVMAG-S-1035124-57</strain>
    </source>
</reference>
<feature type="region of interest" description="Disordered" evidence="1">
    <location>
        <begin position="1"/>
        <end position="32"/>
    </location>
</feature>
<evidence type="ECO:0000313" key="2">
    <source>
        <dbReference type="EMBL" id="QHU36327.1"/>
    </source>
</evidence>
<evidence type="ECO:0000256" key="1">
    <source>
        <dbReference type="SAM" id="MobiDB-lite"/>
    </source>
</evidence>
<name>A0A6C0M062_9ZZZZ</name>
<organism evidence="2">
    <name type="scientific">viral metagenome</name>
    <dbReference type="NCBI Taxonomy" id="1070528"/>
    <lineage>
        <taxon>unclassified sequences</taxon>
        <taxon>metagenomes</taxon>
        <taxon>organismal metagenomes</taxon>
    </lineage>
</organism>